<name>A0A196SC56_BLAHN</name>
<keyword evidence="3" id="KW-0813">Transport</keyword>
<reference evidence="9 10" key="1">
    <citation type="submission" date="2016-05" db="EMBL/GenBank/DDBJ databases">
        <title>Nuclear genome of Blastocystis sp. subtype 1 NandII.</title>
        <authorList>
            <person name="Gentekaki E."/>
            <person name="Curtis B."/>
            <person name="Stairs C."/>
            <person name="Eme L."/>
            <person name="Herman E."/>
            <person name="Klimes V."/>
            <person name="Arias M.C."/>
            <person name="Elias M."/>
            <person name="Hilliou F."/>
            <person name="Klute M."/>
            <person name="Malik S.-B."/>
            <person name="Pightling A."/>
            <person name="Rachubinski R."/>
            <person name="Salas D."/>
            <person name="Schlacht A."/>
            <person name="Suga H."/>
            <person name="Archibald J."/>
            <person name="Ball S.G."/>
            <person name="Clark G."/>
            <person name="Dacks J."/>
            <person name="Van Der Giezen M."/>
            <person name="Tsaousis A."/>
            <person name="Roger A."/>
        </authorList>
    </citation>
    <scope>NUCLEOTIDE SEQUENCE [LARGE SCALE GENOMIC DNA]</scope>
    <source>
        <strain evidence="10">ATCC 50177 / NandII</strain>
    </source>
</reference>
<organism evidence="9 10">
    <name type="scientific">Blastocystis sp. subtype 1 (strain ATCC 50177 / NandII)</name>
    <dbReference type="NCBI Taxonomy" id="478820"/>
    <lineage>
        <taxon>Eukaryota</taxon>
        <taxon>Sar</taxon>
        <taxon>Stramenopiles</taxon>
        <taxon>Bigyra</taxon>
        <taxon>Opalozoa</taxon>
        <taxon>Opalinata</taxon>
        <taxon>Blastocystidae</taxon>
        <taxon>Blastocystis</taxon>
    </lineage>
</organism>
<keyword evidence="10" id="KW-1185">Reference proteome</keyword>
<evidence type="ECO:0000313" key="10">
    <source>
        <dbReference type="Proteomes" id="UP000078348"/>
    </source>
</evidence>
<evidence type="ECO:0000256" key="1">
    <source>
        <dbReference type="ARBA" id="ARBA00004651"/>
    </source>
</evidence>
<evidence type="ECO:0000256" key="8">
    <source>
        <dbReference type="SAM" id="Phobius"/>
    </source>
</evidence>
<dbReference type="PANTHER" id="PTHR21716:SF53">
    <property type="entry name" value="PERMEASE PERM-RELATED"/>
    <property type="match status" value="1"/>
</dbReference>
<protein>
    <submittedName>
        <fullName evidence="9">Membrane protein</fullName>
    </submittedName>
</protein>
<sequence length="375" mass="42811">MSERHIPLLPSRSSNDSEQYVEVEMPMMTIWQKIEVYLEMITVPLIIVGVVVVGFVVRFFREIIIPTILALFLFQISKPIVLRLHKPIIPYFAFEYPELSEEEKRLIQQFFQRDFKLYVRHASELINSTAEWLNDTCGIDLNEELVAMSKKINLSAIIEGLYKGLSKILVCLGFTILIYMFLLFGSSMRIFNKDSLRYKVENQITNYLIIKTILSFILALSIYIVFGPILRIPMAMIFALMFFALNYIPHIGPIIAVCVPIPLILFDPRSNIIRVIVAIAFPCFMNVLLQDFVEPKVLGDSLHLHPIVVIVCLVVWALLLGPIGTVFAVPLTACVKILTHNVDLPFMKIVDAWLSGDFCCVHIHDHEGRESTVVV</sequence>
<dbReference type="STRING" id="478820.A0A196SC56"/>
<dbReference type="OrthoDB" id="205312at2759"/>
<keyword evidence="5 8" id="KW-0812">Transmembrane</keyword>
<evidence type="ECO:0000313" key="9">
    <source>
        <dbReference type="EMBL" id="OAO13906.1"/>
    </source>
</evidence>
<keyword evidence="7 8" id="KW-0472">Membrane</keyword>
<keyword evidence="4" id="KW-1003">Cell membrane</keyword>
<feature type="transmembrane region" description="Helical" evidence="8">
    <location>
        <begin position="63"/>
        <end position="82"/>
    </location>
</feature>
<evidence type="ECO:0000256" key="2">
    <source>
        <dbReference type="ARBA" id="ARBA00009773"/>
    </source>
</evidence>
<accession>A0A196SC56</accession>
<feature type="transmembrane region" description="Helical" evidence="8">
    <location>
        <begin position="204"/>
        <end position="226"/>
    </location>
</feature>
<dbReference type="EMBL" id="LXWW01000312">
    <property type="protein sequence ID" value="OAO13906.1"/>
    <property type="molecule type" value="Genomic_DNA"/>
</dbReference>
<feature type="transmembrane region" description="Helical" evidence="8">
    <location>
        <begin position="164"/>
        <end position="184"/>
    </location>
</feature>
<dbReference type="GO" id="GO:0005886">
    <property type="term" value="C:plasma membrane"/>
    <property type="evidence" value="ECO:0007669"/>
    <property type="project" value="UniProtKB-SubCell"/>
</dbReference>
<proteinExistence type="inferred from homology"/>
<evidence type="ECO:0000256" key="3">
    <source>
        <dbReference type="ARBA" id="ARBA00022448"/>
    </source>
</evidence>
<evidence type="ECO:0000256" key="4">
    <source>
        <dbReference type="ARBA" id="ARBA00022475"/>
    </source>
</evidence>
<feature type="transmembrane region" description="Helical" evidence="8">
    <location>
        <begin position="36"/>
        <end position="57"/>
    </location>
</feature>
<gene>
    <name evidence="9" type="ORF">AV274_4400</name>
</gene>
<feature type="transmembrane region" description="Helical" evidence="8">
    <location>
        <begin position="238"/>
        <end position="266"/>
    </location>
</feature>
<evidence type="ECO:0000256" key="6">
    <source>
        <dbReference type="ARBA" id="ARBA00022989"/>
    </source>
</evidence>
<comment type="subcellular location">
    <subcellularLocation>
        <location evidence="1">Cell membrane</location>
        <topology evidence="1">Multi-pass membrane protein</topology>
    </subcellularLocation>
</comment>
<comment type="similarity">
    <text evidence="2">Belongs to the autoinducer-2 exporter (AI-2E) (TC 2.A.86) family.</text>
</comment>
<dbReference type="AlphaFoldDB" id="A0A196SC56"/>
<dbReference type="PANTHER" id="PTHR21716">
    <property type="entry name" value="TRANSMEMBRANE PROTEIN"/>
    <property type="match status" value="1"/>
</dbReference>
<keyword evidence="6 8" id="KW-1133">Transmembrane helix</keyword>
<dbReference type="InterPro" id="IPR002549">
    <property type="entry name" value="AI-2E-like"/>
</dbReference>
<feature type="transmembrane region" description="Helical" evidence="8">
    <location>
        <begin position="272"/>
        <end position="292"/>
    </location>
</feature>
<evidence type="ECO:0000256" key="7">
    <source>
        <dbReference type="ARBA" id="ARBA00023136"/>
    </source>
</evidence>
<dbReference type="Pfam" id="PF01594">
    <property type="entry name" value="AI-2E_transport"/>
    <property type="match status" value="1"/>
</dbReference>
<comment type="caution">
    <text evidence="9">The sequence shown here is derived from an EMBL/GenBank/DDBJ whole genome shotgun (WGS) entry which is preliminary data.</text>
</comment>
<dbReference type="Proteomes" id="UP000078348">
    <property type="component" value="Unassembled WGS sequence"/>
</dbReference>
<feature type="transmembrane region" description="Helical" evidence="8">
    <location>
        <begin position="304"/>
        <end position="329"/>
    </location>
</feature>
<dbReference type="GO" id="GO:0055085">
    <property type="term" value="P:transmembrane transport"/>
    <property type="evidence" value="ECO:0007669"/>
    <property type="project" value="TreeGrafter"/>
</dbReference>
<evidence type="ECO:0000256" key="5">
    <source>
        <dbReference type="ARBA" id="ARBA00022692"/>
    </source>
</evidence>